<dbReference type="Pfam" id="PF03886">
    <property type="entry name" value="ABC_trans_aux"/>
    <property type="match status" value="1"/>
</dbReference>
<evidence type="ECO:0000313" key="2">
    <source>
        <dbReference type="EMBL" id="ATG48118.1"/>
    </source>
</evidence>
<dbReference type="SUPFAM" id="SSF159594">
    <property type="entry name" value="XCC0632-like"/>
    <property type="match status" value="1"/>
</dbReference>
<dbReference type="Proteomes" id="UP000217935">
    <property type="component" value="Chromosome"/>
</dbReference>
<dbReference type="AlphaFoldDB" id="A0A291GD97"/>
<gene>
    <name evidence="2" type="ORF">CEW89_11375</name>
</gene>
<dbReference type="InterPro" id="IPR005586">
    <property type="entry name" value="ABC_trans_aux"/>
</dbReference>
<accession>A0A291GD97</accession>
<dbReference type="STRING" id="1758178.GCA_001550095_03690"/>
<evidence type="ECO:0000259" key="1">
    <source>
        <dbReference type="Pfam" id="PF03886"/>
    </source>
</evidence>
<name>A0A291GD97_9RHOB</name>
<dbReference type="OrthoDB" id="7858211at2"/>
<reference evidence="2 3" key="1">
    <citation type="submission" date="2017-06" db="EMBL/GenBank/DDBJ databases">
        <title>Celeribacter sp. TSPH2 complete genome sequence.</title>
        <authorList>
            <person name="Woo J.-H."/>
            <person name="Kim H.-S."/>
        </authorList>
    </citation>
    <scope>NUCLEOTIDE SEQUENCE [LARGE SCALE GENOMIC DNA]</scope>
    <source>
        <strain evidence="2 3">TSPH2</strain>
    </source>
</reference>
<sequence length="186" mass="19567">MTRLLPLLLLSLAACGDTDPRYLMASAPATEVSRVSLRVTTLEIRQVTLPAYANDELLLREGADGALTPIEGALWADTPARAMTQQIADRLSATTTAQVAAEPWPLARPAQVEVDVRVSQMASRADGKLHLAGQFAVSSFDQVVRERIVPFAIAVPLASDTPAGIAAASGRAVDQLAGQIAASLAR</sequence>
<feature type="domain" description="ABC-type transport auxiliary lipoprotein component" evidence="1">
    <location>
        <begin position="22"/>
        <end position="181"/>
    </location>
</feature>
<dbReference type="KEGG" id="ceh:CEW89_11375"/>
<evidence type="ECO:0000313" key="3">
    <source>
        <dbReference type="Proteomes" id="UP000217935"/>
    </source>
</evidence>
<dbReference type="PROSITE" id="PS51257">
    <property type="entry name" value="PROKAR_LIPOPROTEIN"/>
    <property type="match status" value="1"/>
</dbReference>
<dbReference type="EMBL" id="CP022196">
    <property type="protein sequence ID" value="ATG48118.1"/>
    <property type="molecule type" value="Genomic_DNA"/>
</dbReference>
<dbReference type="Gene3D" id="3.40.50.10610">
    <property type="entry name" value="ABC-type transport auxiliary lipoprotein component"/>
    <property type="match status" value="1"/>
</dbReference>
<dbReference type="RefSeq" id="WP_096805978.1">
    <property type="nucleotide sequence ID" value="NZ_CP022196.1"/>
</dbReference>
<keyword evidence="3" id="KW-1185">Reference proteome</keyword>
<organism evidence="2 3">
    <name type="scientific">Celeribacter ethanolicus</name>
    <dbReference type="NCBI Taxonomy" id="1758178"/>
    <lineage>
        <taxon>Bacteria</taxon>
        <taxon>Pseudomonadati</taxon>
        <taxon>Pseudomonadota</taxon>
        <taxon>Alphaproteobacteria</taxon>
        <taxon>Rhodobacterales</taxon>
        <taxon>Roseobacteraceae</taxon>
        <taxon>Celeribacter</taxon>
    </lineage>
</organism>
<proteinExistence type="predicted"/>
<protein>
    <recommendedName>
        <fullName evidence="1">ABC-type transport auxiliary lipoprotein component domain-containing protein</fullName>
    </recommendedName>
</protein>